<dbReference type="eggNOG" id="COG1027">
    <property type="taxonomic scope" value="Bacteria"/>
</dbReference>
<dbReference type="GO" id="GO:0006531">
    <property type="term" value="P:aspartate metabolic process"/>
    <property type="evidence" value="ECO:0007669"/>
    <property type="project" value="TreeGrafter"/>
</dbReference>
<protein>
    <submittedName>
        <fullName evidence="4">Aspartate ammonia-lyase</fullName>
        <ecNumber evidence="4">4.3.1.1</ecNumber>
    </submittedName>
</protein>
<dbReference type="PANTHER" id="PTHR42696:SF2">
    <property type="entry name" value="ASPARTATE AMMONIA-LYASE"/>
    <property type="match status" value="1"/>
</dbReference>
<dbReference type="NCBIfam" id="NF008909">
    <property type="entry name" value="PRK12273.1"/>
    <property type="match status" value="1"/>
</dbReference>
<dbReference type="SUPFAM" id="SSF48557">
    <property type="entry name" value="L-aspartase-like"/>
    <property type="match status" value="1"/>
</dbReference>
<sequence length="480" mass="51584">MPSSPVLETRLESDPLGTLEVPADALYGIQTVRALHNFPISGLRPLEPFVVAQVWIKQAAARTHRATGRLDAQRATAIITAADEVLAGHHRDQFVVDPYQAGAGTSHNMNVNEVLANRANELLGAARGQYAPVHPNDHVNMAQSTNDTIPTNIRLAVLRQLPALLRAVQELSEALQDRGRAFDGIVKAGRTHLQDAMPIRLGQEFTAYAGTLERCRRRVAEAADYLNDLGIGGSAVGTGVTVEPQYPALMVQHLREISGIPTLRVGEDRIQLMQSMGDAAAFSGALRGLAIDLSKVASDLRLMVSGPRTGLDEISLPAVQPGSSIMPGKINPSIPEMVNQVCFQVIGCDTTVTMAAEHGQLELNVMMPVIAHNVLLSMQLLTNAMDVLTQKCITGIQANPAMCAYWVERSAALATALMPQIGYAAAAELSKRSVREGVLIRDLVKREAILPLDQVDRVLDLRRLTEIGVPEGHHGAVTGG</sequence>
<dbReference type="Gene3D" id="1.20.200.10">
    <property type="entry name" value="Fumarase/aspartase (Central domain)"/>
    <property type="match status" value="1"/>
</dbReference>
<reference evidence="4 5" key="1">
    <citation type="journal article" date="2014" name="Proc. Natl. Acad. Sci. U.S.A.">
        <title>Functional type 2 photosynthetic reaction centers found in the rare bacterial phylum Gemmatimonadetes.</title>
        <authorList>
            <person name="Zeng Y."/>
            <person name="Feng F."/>
            <person name="Medova H."/>
            <person name="Dean J."/>
            <person name="Koblizek M."/>
        </authorList>
    </citation>
    <scope>NUCLEOTIDE SEQUENCE [LARGE SCALE GENOMIC DNA]</scope>
    <source>
        <strain evidence="4 5">AP64</strain>
    </source>
</reference>
<dbReference type="FunFam" id="1.20.200.10:FF:000001">
    <property type="entry name" value="Fumarate hydratase, mitochondrial"/>
    <property type="match status" value="1"/>
</dbReference>
<evidence type="ECO:0000313" key="4">
    <source>
        <dbReference type="EMBL" id="AMW05107.1"/>
    </source>
</evidence>
<dbReference type="EC" id="4.3.1.1" evidence="4"/>
<dbReference type="EMBL" id="CP011454">
    <property type="protein sequence ID" value="AMW05107.1"/>
    <property type="molecule type" value="Genomic_DNA"/>
</dbReference>
<dbReference type="CDD" id="cd01357">
    <property type="entry name" value="Aspartase"/>
    <property type="match status" value="1"/>
</dbReference>
<feature type="domain" description="Fumarate lyase N-terminal" evidence="2">
    <location>
        <begin position="17"/>
        <end position="347"/>
    </location>
</feature>
<dbReference type="PRINTS" id="PR00149">
    <property type="entry name" value="FUMRATELYASE"/>
</dbReference>
<dbReference type="Gene3D" id="1.10.275.10">
    <property type="entry name" value="Fumarase/aspartase (N-terminal domain)"/>
    <property type="match status" value="1"/>
</dbReference>
<gene>
    <name evidence="4" type="primary">aspA</name>
    <name evidence="4" type="ORF">GEMMAAP_10310</name>
</gene>
<dbReference type="AlphaFoldDB" id="A0A143BJ77"/>
<dbReference type="Proteomes" id="UP000076404">
    <property type="component" value="Chromosome"/>
</dbReference>
<evidence type="ECO:0000313" key="5">
    <source>
        <dbReference type="Proteomes" id="UP000076404"/>
    </source>
</evidence>
<dbReference type="InterPro" id="IPR000362">
    <property type="entry name" value="Fumarate_lyase_fam"/>
</dbReference>
<evidence type="ECO:0000259" key="2">
    <source>
        <dbReference type="Pfam" id="PF00206"/>
    </source>
</evidence>
<reference evidence="4 5" key="2">
    <citation type="journal article" date="2016" name="Environ. Microbiol. Rep.">
        <title>Metagenomic evidence for the presence of phototrophic Gemmatimonadetes bacteria in diverse environments.</title>
        <authorList>
            <person name="Zeng Y."/>
            <person name="Baumbach J."/>
            <person name="Barbosa E.G."/>
            <person name="Azevedo V."/>
            <person name="Zhang C."/>
            <person name="Koblizek M."/>
        </authorList>
    </citation>
    <scope>NUCLEOTIDE SEQUENCE [LARGE SCALE GENOMIC DNA]</scope>
    <source>
        <strain evidence="4 5">AP64</strain>
    </source>
</reference>
<dbReference type="PANTHER" id="PTHR42696">
    <property type="entry name" value="ASPARTATE AMMONIA-LYASE"/>
    <property type="match status" value="1"/>
</dbReference>
<dbReference type="PROSITE" id="PS00163">
    <property type="entry name" value="FUMARATE_LYASES"/>
    <property type="match status" value="1"/>
</dbReference>
<dbReference type="PRINTS" id="PR00145">
    <property type="entry name" value="ARGSUCLYASE"/>
</dbReference>
<dbReference type="InterPro" id="IPR024083">
    <property type="entry name" value="Fumarase/histidase_N"/>
</dbReference>
<dbReference type="Gene3D" id="1.10.40.30">
    <property type="entry name" value="Fumarase/aspartase (C-terminal domain)"/>
    <property type="match status" value="1"/>
</dbReference>
<dbReference type="GO" id="GO:0006099">
    <property type="term" value="P:tricarboxylic acid cycle"/>
    <property type="evidence" value="ECO:0007669"/>
    <property type="project" value="InterPro"/>
</dbReference>
<dbReference type="STRING" id="1379270.GEMMAAP_10310"/>
<organism evidence="4 5">
    <name type="scientific">Gemmatimonas phototrophica</name>
    <dbReference type="NCBI Taxonomy" id="1379270"/>
    <lineage>
        <taxon>Bacteria</taxon>
        <taxon>Pseudomonadati</taxon>
        <taxon>Gemmatimonadota</taxon>
        <taxon>Gemmatimonadia</taxon>
        <taxon>Gemmatimonadales</taxon>
        <taxon>Gemmatimonadaceae</taxon>
        <taxon>Gemmatimonas</taxon>
    </lineage>
</organism>
<feature type="domain" description="Fumarase C C-terminal" evidence="3">
    <location>
        <begin position="413"/>
        <end position="465"/>
    </location>
</feature>
<dbReference type="Pfam" id="PF00206">
    <property type="entry name" value="Lyase_1"/>
    <property type="match status" value="1"/>
</dbReference>
<dbReference type="InterPro" id="IPR018951">
    <property type="entry name" value="Fumarase_C_C"/>
</dbReference>
<dbReference type="InterPro" id="IPR051546">
    <property type="entry name" value="Aspartate_Ammonia-Lyase"/>
</dbReference>
<dbReference type="Pfam" id="PF10415">
    <property type="entry name" value="FumaraseC_C"/>
    <property type="match status" value="1"/>
</dbReference>
<name>A0A143BJ77_9BACT</name>
<proteinExistence type="predicted"/>
<dbReference type="InterPro" id="IPR022761">
    <property type="entry name" value="Fumarate_lyase_N"/>
</dbReference>
<dbReference type="KEGG" id="gph:GEMMAAP_10310"/>
<keyword evidence="1 4" id="KW-0456">Lyase</keyword>
<accession>A0A143BJ77</accession>
<dbReference type="InterPro" id="IPR020557">
    <property type="entry name" value="Fumarate_lyase_CS"/>
</dbReference>
<dbReference type="InterPro" id="IPR008948">
    <property type="entry name" value="L-Aspartase-like"/>
</dbReference>
<dbReference type="GO" id="GO:0008797">
    <property type="term" value="F:aspartate ammonia-lyase activity"/>
    <property type="evidence" value="ECO:0007669"/>
    <property type="project" value="UniProtKB-EC"/>
</dbReference>
<dbReference type="FunFam" id="1.10.275.10:FF:000001">
    <property type="entry name" value="Fumarate hydratase, mitochondrial"/>
    <property type="match status" value="1"/>
</dbReference>
<evidence type="ECO:0000256" key="1">
    <source>
        <dbReference type="ARBA" id="ARBA00023239"/>
    </source>
</evidence>
<evidence type="ECO:0000259" key="3">
    <source>
        <dbReference type="Pfam" id="PF10415"/>
    </source>
</evidence>
<dbReference type="GO" id="GO:0005829">
    <property type="term" value="C:cytosol"/>
    <property type="evidence" value="ECO:0007669"/>
    <property type="project" value="TreeGrafter"/>
</dbReference>
<keyword evidence="5" id="KW-1185">Reference proteome</keyword>